<organism evidence="2 3">
    <name type="scientific">Sphingomonas ginsenosidimutans</name>
    <dbReference type="NCBI Taxonomy" id="862134"/>
    <lineage>
        <taxon>Bacteria</taxon>
        <taxon>Pseudomonadati</taxon>
        <taxon>Pseudomonadota</taxon>
        <taxon>Alphaproteobacteria</taxon>
        <taxon>Sphingomonadales</taxon>
        <taxon>Sphingomonadaceae</taxon>
        <taxon>Sphingomonas</taxon>
    </lineage>
</organism>
<accession>A0A2A4HX61</accession>
<proteinExistence type="predicted"/>
<evidence type="ECO:0000313" key="3">
    <source>
        <dbReference type="Proteomes" id="UP000218784"/>
    </source>
</evidence>
<sequence>MTDTLHLIAHVGGCGVMFNTDRVASVVELDRAVPAPGAGPAVIGLAAMRSRVATVLDVRQLLGVPPRPVGDGAIGHAVATMVDGHLYAIAVDMLEDVEAVEIAPRPPGMGGASDAAWDFVSGVAERGQETLLALDIDRLVARAGAIE</sequence>
<dbReference type="Gene3D" id="2.40.50.180">
    <property type="entry name" value="CheA-289, Domain 4"/>
    <property type="match status" value="1"/>
</dbReference>
<dbReference type="SMART" id="SM00260">
    <property type="entry name" value="CheW"/>
    <property type="match status" value="1"/>
</dbReference>
<reference evidence="2 3" key="1">
    <citation type="submission" date="2017-09" db="EMBL/GenBank/DDBJ databases">
        <title>Sphingomonas ginsenosidimutans KACC 14949, whole genome shotgun sequence.</title>
        <authorList>
            <person name="Feng G."/>
            <person name="Zhu H."/>
        </authorList>
    </citation>
    <scope>NUCLEOTIDE SEQUENCE [LARGE SCALE GENOMIC DNA]</scope>
    <source>
        <strain evidence="2 3">KACC 14949</strain>
    </source>
</reference>
<feature type="domain" description="CheW-like" evidence="1">
    <location>
        <begin position="3"/>
        <end position="145"/>
    </location>
</feature>
<dbReference type="RefSeq" id="WP_070321583.1">
    <property type="nucleotide sequence ID" value="NZ_JAIEOT010000031.1"/>
</dbReference>
<dbReference type="EMBL" id="NWVD01000007">
    <property type="protein sequence ID" value="PCG08257.1"/>
    <property type="molecule type" value="Genomic_DNA"/>
</dbReference>
<evidence type="ECO:0000313" key="2">
    <source>
        <dbReference type="EMBL" id="PCG08257.1"/>
    </source>
</evidence>
<dbReference type="AlphaFoldDB" id="A0A2A4HX61"/>
<dbReference type="InterPro" id="IPR036061">
    <property type="entry name" value="CheW-like_dom_sf"/>
</dbReference>
<name>A0A2A4HX61_9SPHN</name>
<dbReference type="GO" id="GO:0007165">
    <property type="term" value="P:signal transduction"/>
    <property type="evidence" value="ECO:0007669"/>
    <property type="project" value="InterPro"/>
</dbReference>
<dbReference type="Gene3D" id="2.30.30.40">
    <property type="entry name" value="SH3 Domains"/>
    <property type="match status" value="1"/>
</dbReference>
<protein>
    <submittedName>
        <fullName evidence="2">Chemotaxis protein CheW</fullName>
    </submittedName>
</protein>
<dbReference type="GO" id="GO:0006935">
    <property type="term" value="P:chemotaxis"/>
    <property type="evidence" value="ECO:0007669"/>
    <property type="project" value="InterPro"/>
</dbReference>
<comment type="caution">
    <text evidence="2">The sequence shown here is derived from an EMBL/GenBank/DDBJ whole genome shotgun (WGS) entry which is preliminary data.</text>
</comment>
<dbReference type="SUPFAM" id="SSF50341">
    <property type="entry name" value="CheW-like"/>
    <property type="match status" value="1"/>
</dbReference>
<dbReference type="PROSITE" id="PS50851">
    <property type="entry name" value="CHEW"/>
    <property type="match status" value="1"/>
</dbReference>
<dbReference type="Proteomes" id="UP000218784">
    <property type="component" value="Unassembled WGS sequence"/>
</dbReference>
<dbReference type="Pfam" id="PF01584">
    <property type="entry name" value="CheW"/>
    <property type="match status" value="1"/>
</dbReference>
<keyword evidence="3" id="KW-1185">Reference proteome</keyword>
<dbReference type="InterPro" id="IPR002545">
    <property type="entry name" value="CheW-lke_dom"/>
</dbReference>
<evidence type="ECO:0000259" key="1">
    <source>
        <dbReference type="PROSITE" id="PS50851"/>
    </source>
</evidence>
<gene>
    <name evidence="2" type="ORF">COA17_14465</name>
</gene>